<comment type="similarity">
    <text evidence="7">Belongs to the RecR family.</text>
</comment>
<keyword evidence="1 7" id="KW-0479">Metal-binding</keyword>
<dbReference type="HAMAP" id="MF_00017">
    <property type="entry name" value="RecR"/>
    <property type="match status" value="1"/>
</dbReference>
<evidence type="ECO:0000256" key="6">
    <source>
        <dbReference type="ARBA" id="ARBA00023204"/>
    </source>
</evidence>
<evidence type="ECO:0000313" key="10">
    <source>
        <dbReference type="Proteomes" id="UP000219327"/>
    </source>
</evidence>
<feature type="domain" description="Toprim" evidence="8">
    <location>
        <begin position="79"/>
        <end position="173"/>
    </location>
</feature>
<dbReference type="InterPro" id="IPR006171">
    <property type="entry name" value="TOPRIM_dom"/>
</dbReference>
<comment type="caution">
    <text evidence="9">The sequence shown here is derived from an EMBL/GenBank/DDBJ whole genome shotgun (WGS) entry which is preliminary data.</text>
</comment>
<dbReference type="GO" id="GO:0006281">
    <property type="term" value="P:DNA repair"/>
    <property type="evidence" value="ECO:0007669"/>
    <property type="project" value="UniProtKB-UniRule"/>
</dbReference>
<dbReference type="Proteomes" id="UP000219327">
    <property type="component" value="Unassembled WGS sequence"/>
</dbReference>
<dbReference type="InterPro" id="IPR000093">
    <property type="entry name" value="DNA_Rcmb_RecR"/>
</dbReference>
<dbReference type="GO" id="GO:0006310">
    <property type="term" value="P:DNA recombination"/>
    <property type="evidence" value="ECO:0007669"/>
    <property type="project" value="UniProtKB-UniRule"/>
</dbReference>
<gene>
    <name evidence="7" type="primary">recR</name>
    <name evidence="9" type="ORF">CNE99_04540</name>
</gene>
<name>A0A2A5WTS3_9GAMM</name>
<dbReference type="SMART" id="SM00493">
    <property type="entry name" value="TOPRIM"/>
    <property type="match status" value="1"/>
</dbReference>
<dbReference type="PANTHER" id="PTHR30446:SF0">
    <property type="entry name" value="RECOMBINATION PROTEIN RECR"/>
    <property type="match status" value="1"/>
</dbReference>
<organism evidence="9 10">
    <name type="scientific">OM182 bacterium MED-G24</name>
    <dbReference type="NCBI Taxonomy" id="1986255"/>
    <lineage>
        <taxon>Bacteria</taxon>
        <taxon>Pseudomonadati</taxon>
        <taxon>Pseudomonadota</taxon>
        <taxon>Gammaproteobacteria</taxon>
        <taxon>OMG group</taxon>
        <taxon>OM182 clade</taxon>
    </lineage>
</organism>
<dbReference type="SUPFAM" id="SSF111304">
    <property type="entry name" value="Recombination protein RecR"/>
    <property type="match status" value="1"/>
</dbReference>
<keyword evidence="6 7" id="KW-0234">DNA repair</keyword>
<evidence type="ECO:0000256" key="5">
    <source>
        <dbReference type="ARBA" id="ARBA00023172"/>
    </source>
</evidence>
<dbReference type="Pfam" id="PF21176">
    <property type="entry name" value="RecR_HhH"/>
    <property type="match status" value="1"/>
</dbReference>
<dbReference type="Gene3D" id="1.10.8.420">
    <property type="entry name" value="RecR Domain 1"/>
    <property type="match status" value="1"/>
</dbReference>
<keyword evidence="2 7" id="KW-0227">DNA damage</keyword>
<dbReference type="CDD" id="cd01025">
    <property type="entry name" value="TOPRIM_recR"/>
    <property type="match status" value="1"/>
</dbReference>
<dbReference type="Pfam" id="PF02132">
    <property type="entry name" value="RecR_ZnF"/>
    <property type="match status" value="1"/>
</dbReference>
<dbReference type="Pfam" id="PF13662">
    <property type="entry name" value="Toprim_4"/>
    <property type="match status" value="1"/>
</dbReference>
<evidence type="ECO:0000256" key="1">
    <source>
        <dbReference type="ARBA" id="ARBA00022723"/>
    </source>
</evidence>
<dbReference type="Gene3D" id="3.40.1360.10">
    <property type="match status" value="1"/>
</dbReference>
<dbReference type="PROSITE" id="PS01300">
    <property type="entry name" value="RECR"/>
    <property type="match status" value="1"/>
</dbReference>
<feature type="zinc finger region" description="C4-type" evidence="7">
    <location>
        <begin position="56"/>
        <end position="71"/>
    </location>
</feature>
<dbReference type="PROSITE" id="PS50880">
    <property type="entry name" value="TOPRIM"/>
    <property type="match status" value="1"/>
</dbReference>
<proteinExistence type="inferred from homology"/>
<comment type="function">
    <text evidence="7">May play a role in DNA repair. It seems to be involved in an RecBC-independent recombinational process of DNA repair. It may act with RecF and RecO.</text>
</comment>
<dbReference type="AlphaFoldDB" id="A0A2A5WTS3"/>
<accession>A0A2A5WTS3</accession>
<dbReference type="NCBIfam" id="TIGR00615">
    <property type="entry name" value="recR"/>
    <property type="match status" value="1"/>
</dbReference>
<evidence type="ECO:0000256" key="4">
    <source>
        <dbReference type="ARBA" id="ARBA00022833"/>
    </source>
</evidence>
<keyword evidence="4 7" id="KW-0862">Zinc</keyword>
<dbReference type="Gene3D" id="6.10.250.240">
    <property type="match status" value="1"/>
</dbReference>
<dbReference type="GO" id="GO:0003677">
    <property type="term" value="F:DNA binding"/>
    <property type="evidence" value="ECO:0007669"/>
    <property type="project" value="UniProtKB-UniRule"/>
</dbReference>
<evidence type="ECO:0000256" key="2">
    <source>
        <dbReference type="ARBA" id="ARBA00022763"/>
    </source>
</evidence>
<dbReference type="Pfam" id="PF21175">
    <property type="entry name" value="RecR_C"/>
    <property type="match status" value="1"/>
</dbReference>
<dbReference type="EMBL" id="NTKD01000017">
    <property type="protein sequence ID" value="PDH39925.1"/>
    <property type="molecule type" value="Genomic_DNA"/>
</dbReference>
<keyword evidence="3 7" id="KW-0863">Zinc-finger</keyword>
<sequence>MSSDLIGQLTEALCCLPGVGPKTAQRMVLHLLERDRDGGKRLSQVLADAMVRIGQCRQCRNLTEASVCEICASQRRDERVLCVVETPADLIAIEQTGHYQGLYFVLMGNLSPIDGVGPEELGIDLLQARCNAGVEEVILAVGSTVEGEATAHFISEMLATADVRVTRLAQGIPMGGELEYVDGGTLVHALEDRKPL</sequence>
<evidence type="ECO:0000259" key="8">
    <source>
        <dbReference type="PROSITE" id="PS50880"/>
    </source>
</evidence>
<reference evidence="9 10" key="1">
    <citation type="submission" date="2017-08" db="EMBL/GenBank/DDBJ databases">
        <title>Fine stratification of microbial communities through a metagenomic profile of the photic zone.</title>
        <authorList>
            <person name="Haro-Moreno J.M."/>
            <person name="Lopez-Perez M."/>
            <person name="De La Torre J."/>
            <person name="Picazo A."/>
            <person name="Camacho A."/>
            <person name="Rodriguez-Valera F."/>
        </authorList>
    </citation>
    <scope>NUCLEOTIDE SEQUENCE [LARGE SCALE GENOMIC DNA]</scope>
    <source>
        <strain evidence="9">MED-G24</strain>
    </source>
</reference>
<dbReference type="PANTHER" id="PTHR30446">
    <property type="entry name" value="RECOMBINATION PROTEIN RECR"/>
    <property type="match status" value="1"/>
</dbReference>
<evidence type="ECO:0000256" key="3">
    <source>
        <dbReference type="ARBA" id="ARBA00022771"/>
    </source>
</evidence>
<dbReference type="InterPro" id="IPR034137">
    <property type="entry name" value="TOPRIM_RecR"/>
</dbReference>
<evidence type="ECO:0000313" key="9">
    <source>
        <dbReference type="EMBL" id="PDH39925.1"/>
    </source>
</evidence>
<dbReference type="InterPro" id="IPR023627">
    <property type="entry name" value="Rcmb_RecR"/>
</dbReference>
<dbReference type="InterPro" id="IPR015967">
    <property type="entry name" value="Rcmb_RecR_Znf"/>
</dbReference>
<dbReference type="GO" id="GO:0008270">
    <property type="term" value="F:zinc ion binding"/>
    <property type="evidence" value="ECO:0007669"/>
    <property type="project" value="UniProtKB-KW"/>
</dbReference>
<protein>
    <recommendedName>
        <fullName evidence="7">Recombination protein RecR</fullName>
    </recommendedName>
</protein>
<evidence type="ECO:0000256" key="7">
    <source>
        <dbReference type="HAMAP-Rule" id="MF_00017"/>
    </source>
</evidence>
<keyword evidence="5 7" id="KW-0233">DNA recombination</keyword>